<dbReference type="EMBL" id="JAPQKN010000002">
    <property type="protein sequence ID" value="KAJ5168218.1"/>
    <property type="molecule type" value="Genomic_DNA"/>
</dbReference>
<gene>
    <name evidence="1" type="ORF">N7482_003812</name>
</gene>
<evidence type="ECO:0000313" key="1">
    <source>
        <dbReference type="EMBL" id="KAJ5168218.1"/>
    </source>
</evidence>
<evidence type="ECO:0000313" key="2">
    <source>
        <dbReference type="Proteomes" id="UP001149163"/>
    </source>
</evidence>
<organism evidence="1 2">
    <name type="scientific">Penicillium canariense</name>
    <dbReference type="NCBI Taxonomy" id="189055"/>
    <lineage>
        <taxon>Eukaryota</taxon>
        <taxon>Fungi</taxon>
        <taxon>Dikarya</taxon>
        <taxon>Ascomycota</taxon>
        <taxon>Pezizomycotina</taxon>
        <taxon>Eurotiomycetes</taxon>
        <taxon>Eurotiomycetidae</taxon>
        <taxon>Eurotiales</taxon>
        <taxon>Aspergillaceae</taxon>
        <taxon>Penicillium</taxon>
    </lineage>
</organism>
<dbReference type="OrthoDB" id="3029470at2759"/>
<accession>A0A9W9LPY7</accession>
<dbReference type="GeneID" id="81425113"/>
<dbReference type="Proteomes" id="UP001149163">
    <property type="component" value="Unassembled WGS sequence"/>
</dbReference>
<comment type="caution">
    <text evidence="1">The sequence shown here is derived from an EMBL/GenBank/DDBJ whole genome shotgun (WGS) entry which is preliminary data.</text>
</comment>
<dbReference type="RefSeq" id="XP_056544679.1">
    <property type="nucleotide sequence ID" value="XM_056685937.1"/>
</dbReference>
<reference evidence="1" key="1">
    <citation type="submission" date="2022-11" db="EMBL/GenBank/DDBJ databases">
        <authorList>
            <person name="Petersen C."/>
        </authorList>
    </citation>
    <scope>NUCLEOTIDE SEQUENCE</scope>
    <source>
        <strain evidence="1">IBT 26290</strain>
    </source>
</reference>
<keyword evidence="2" id="KW-1185">Reference proteome</keyword>
<name>A0A9W9LPY7_9EURO</name>
<proteinExistence type="predicted"/>
<reference evidence="1" key="2">
    <citation type="journal article" date="2023" name="IMA Fungus">
        <title>Comparative genomic study of the Penicillium genus elucidates a diverse pangenome and 15 lateral gene transfer events.</title>
        <authorList>
            <person name="Petersen C."/>
            <person name="Sorensen T."/>
            <person name="Nielsen M.R."/>
            <person name="Sondergaard T.E."/>
            <person name="Sorensen J.L."/>
            <person name="Fitzpatrick D.A."/>
            <person name="Frisvad J.C."/>
            <person name="Nielsen K.L."/>
        </authorList>
    </citation>
    <scope>NUCLEOTIDE SEQUENCE</scope>
    <source>
        <strain evidence="1">IBT 26290</strain>
    </source>
</reference>
<dbReference type="AlphaFoldDB" id="A0A9W9LPY7"/>
<sequence>MLSFRRITQRAMMAPSTMNAARDYTTTWSHMPGMARNGRDTPDLDALASQSWFFNEAKEDIDAIRERLDPSLNSFLDLIYDPEPQFFYWVNRVVMRLSDEAFLLEDSDLEDEERFVVIYDTVSALGSHCLGVLYDQQYHRASFPLTIENPDSVEPVDEHEGMWFPLETILTHWIQMLHMGKITTDPRNERDVPADEAKSRSAIGLWFWHPYCVAQVDSTVAAMDRYTAAIESHIQSLLPIARDTPLFTDAELDMASVPKECFVRPVLTKVNTPRFKLIAPGLEVPHDKVAFAARQRFNEEGRGKDVPSFLLFAASDSTRTAFFNEEIRRLFFGARNNVPLNEDDSVPTGLYSETFNRDEYDAEESGFRLLLPFALRPNLADEDCARRSDGTRVSSGSFTELFQHGVFYPFGGEHRAQRLERLIDRWTELIESGVWTVGREGVEGEIDKFQDADNGAWEDYWIAPYW</sequence>
<protein>
    <submittedName>
        <fullName evidence="1">Uncharacterized protein</fullName>
    </submittedName>
</protein>